<comment type="caution">
    <text evidence="2">The sequence shown here is derived from an EMBL/GenBank/DDBJ whole genome shotgun (WGS) entry which is preliminary data.</text>
</comment>
<accession>A0A4U7B0P0</accession>
<dbReference type="EMBL" id="PTQR01000055">
    <property type="protein sequence ID" value="TKX23175.1"/>
    <property type="molecule type" value="Genomic_DNA"/>
</dbReference>
<protein>
    <submittedName>
        <fullName evidence="2">Uncharacterized protein</fullName>
    </submittedName>
</protein>
<feature type="region of interest" description="Disordered" evidence="1">
    <location>
        <begin position="1"/>
        <end position="65"/>
    </location>
</feature>
<organism evidence="2 3">
    <name type="scientific">Elsinoe australis</name>
    <dbReference type="NCBI Taxonomy" id="40998"/>
    <lineage>
        <taxon>Eukaryota</taxon>
        <taxon>Fungi</taxon>
        <taxon>Dikarya</taxon>
        <taxon>Ascomycota</taxon>
        <taxon>Pezizomycotina</taxon>
        <taxon>Dothideomycetes</taxon>
        <taxon>Dothideomycetidae</taxon>
        <taxon>Myriangiales</taxon>
        <taxon>Elsinoaceae</taxon>
        <taxon>Elsinoe</taxon>
    </lineage>
</organism>
<evidence type="ECO:0000313" key="2">
    <source>
        <dbReference type="EMBL" id="TKX23175.1"/>
    </source>
</evidence>
<feature type="compositionally biased region" description="Polar residues" evidence="1">
    <location>
        <begin position="1"/>
        <end position="16"/>
    </location>
</feature>
<dbReference type="Proteomes" id="UP000308133">
    <property type="component" value="Unassembled WGS sequence"/>
</dbReference>
<feature type="compositionally biased region" description="Low complexity" evidence="1">
    <location>
        <begin position="21"/>
        <end position="35"/>
    </location>
</feature>
<reference evidence="2 3" key="1">
    <citation type="submission" date="2018-02" db="EMBL/GenBank/DDBJ databases">
        <title>Draft genome sequences of Elsinoe sp., causing black scab on jojoba.</title>
        <authorList>
            <person name="Stodart B."/>
            <person name="Jeffress S."/>
            <person name="Ash G."/>
            <person name="Arun Chinnappa K."/>
        </authorList>
    </citation>
    <scope>NUCLEOTIDE SEQUENCE [LARGE SCALE GENOMIC DNA]</scope>
    <source>
        <strain evidence="2 3">Hillstone_2</strain>
    </source>
</reference>
<gene>
    <name evidence="2" type="ORF">C1H76_4607</name>
</gene>
<sequence>MATSPHHSNFSRQTSRPTRHAIAPDYAAAALASPPSVIEPHLTRSRPESDEAHSPNPPIPKTRNGLALSQTQGLHPSMFTTAFSTRYSTRSRSLPPVPGLPAIQTQVHQSVSASKMMSASYDTRQDSTNHERNPSEVAVLVEPAHKASTVSGSAEQPRQRAFRAAQPLLNMYLQEGDLVKGAPAISRLDTKAGTRSFAAQTEEQDVLTKDMLDDALRADREVMVCVLEDVRTNQISLAQMMTEMAGLLVHDGRQ</sequence>
<evidence type="ECO:0000313" key="3">
    <source>
        <dbReference type="Proteomes" id="UP000308133"/>
    </source>
</evidence>
<feature type="compositionally biased region" description="Basic and acidic residues" evidence="1">
    <location>
        <begin position="41"/>
        <end position="53"/>
    </location>
</feature>
<name>A0A4U7B0P0_9PEZI</name>
<evidence type="ECO:0000256" key="1">
    <source>
        <dbReference type="SAM" id="MobiDB-lite"/>
    </source>
</evidence>
<proteinExistence type="predicted"/>
<dbReference type="AlphaFoldDB" id="A0A4U7B0P0"/>